<dbReference type="Pfam" id="PF00107">
    <property type="entry name" value="ADH_zinc_N"/>
    <property type="match status" value="1"/>
</dbReference>
<evidence type="ECO:0000256" key="2">
    <source>
        <dbReference type="ARBA" id="ARBA00008072"/>
    </source>
</evidence>
<dbReference type="SUPFAM" id="SSF51735">
    <property type="entry name" value="NAD(P)-binding Rossmann-fold domains"/>
    <property type="match status" value="1"/>
</dbReference>
<feature type="domain" description="Enoyl reductase (ER)" evidence="7">
    <location>
        <begin position="8"/>
        <end position="341"/>
    </location>
</feature>
<organism evidence="8">
    <name type="scientific">Solibacter usitatus (strain Ellin6076)</name>
    <dbReference type="NCBI Taxonomy" id="234267"/>
    <lineage>
        <taxon>Bacteria</taxon>
        <taxon>Pseudomonadati</taxon>
        <taxon>Acidobacteriota</taxon>
        <taxon>Terriglobia</taxon>
        <taxon>Bryobacterales</taxon>
        <taxon>Solibacteraceae</taxon>
        <taxon>Candidatus Solibacter</taxon>
    </lineage>
</organism>
<protein>
    <submittedName>
        <fullName evidence="8">Alcohol dehydrogenase GroES domain protein</fullName>
    </submittedName>
</protein>
<comment type="similarity">
    <text evidence="2 6">Belongs to the zinc-containing alcohol dehydrogenase family.</text>
</comment>
<evidence type="ECO:0000256" key="4">
    <source>
        <dbReference type="ARBA" id="ARBA00022833"/>
    </source>
</evidence>
<evidence type="ECO:0000256" key="5">
    <source>
        <dbReference type="ARBA" id="ARBA00023002"/>
    </source>
</evidence>
<dbReference type="HOGENOM" id="CLU_026673_11_5_0"/>
<evidence type="ECO:0000313" key="8">
    <source>
        <dbReference type="EMBL" id="ABJ86334.1"/>
    </source>
</evidence>
<dbReference type="PANTHER" id="PTHR43161">
    <property type="entry name" value="SORBITOL DEHYDROGENASE"/>
    <property type="match status" value="1"/>
</dbReference>
<dbReference type="PROSITE" id="PS00059">
    <property type="entry name" value="ADH_ZINC"/>
    <property type="match status" value="1"/>
</dbReference>
<evidence type="ECO:0000259" key="7">
    <source>
        <dbReference type="SMART" id="SM00829"/>
    </source>
</evidence>
<dbReference type="InterPro" id="IPR002328">
    <property type="entry name" value="ADH_Zn_CS"/>
</dbReference>
<dbReference type="AlphaFoldDB" id="Q01VI1"/>
<evidence type="ECO:0000256" key="3">
    <source>
        <dbReference type="ARBA" id="ARBA00022723"/>
    </source>
</evidence>
<dbReference type="InParanoid" id="Q01VI1"/>
<comment type="cofactor">
    <cofactor evidence="1 6">
        <name>Zn(2+)</name>
        <dbReference type="ChEBI" id="CHEBI:29105"/>
    </cofactor>
</comment>
<dbReference type="InterPro" id="IPR013149">
    <property type="entry name" value="ADH-like_C"/>
</dbReference>
<sequence length="343" mass="36827">MLVAELIAQRQFRFTEIPIEDPGPGEVQVRVNAVGICGSDLHSYAEGAIGDTPCEYPMVLGHEPAGTVVKTGTGVGGWSRGDRAALEPALYCYHCEFCRSGRHNICANIRFLSNPGTPGFFREFVNLPVSNLLAIPPELSLELATIVEPLAVALHSLKFAAIQPRETVAVFGAGPIGLLTIACLKDAGAGRIWVVEPVSHRRELALRMGAAAALDPTHLDAARQILSDTARRGVDCAIDCAAREDTTNAAIRAARNGGRVVLTGIHSAAFVPFEVSPMRRKELAIFNVRRSCHESHEALSMLTSQMSSFAPLVTHTRPLHALPDAFTLTEHYADGVAKMVVVP</sequence>
<dbReference type="SMART" id="SM00829">
    <property type="entry name" value="PKS_ER"/>
    <property type="match status" value="1"/>
</dbReference>
<dbReference type="KEGG" id="sus:Acid_5385"/>
<dbReference type="Gene3D" id="3.90.180.10">
    <property type="entry name" value="Medium-chain alcohol dehydrogenases, catalytic domain"/>
    <property type="match status" value="1"/>
</dbReference>
<name>Q01VI1_SOLUE</name>
<keyword evidence="4 6" id="KW-0862">Zinc</keyword>
<gene>
    <name evidence="8" type="ordered locus">Acid_5385</name>
</gene>
<proteinExistence type="inferred from homology"/>
<dbReference type="InterPro" id="IPR013154">
    <property type="entry name" value="ADH-like_N"/>
</dbReference>
<dbReference type="EMBL" id="CP000473">
    <property type="protein sequence ID" value="ABJ86334.1"/>
    <property type="molecule type" value="Genomic_DNA"/>
</dbReference>
<evidence type="ECO:0000256" key="6">
    <source>
        <dbReference type="RuleBase" id="RU361277"/>
    </source>
</evidence>
<keyword evidence="5" id="KW-0560">Oxidoreductase</keyword>
<dbReference type="eggNOG" id="COG1063">
    <property type="taxonomic scope" value="Bacteria"/>
</dbReference>
<reference evidence="8" key="1">
    <citation type="submission" date="2006-10" db="EMBL/GenBank/DDBJ databases">
        <title>Complete sequence of Solibacter usitatus Ellin6076.</title>
        <authorList>
            <consortium name="US DOE Joint Genome Institute"/>
            <person name="Copeland A."/>
            <person name="Lucas S."/>
            <person name="Lapidus A."/>
            <person name="Barry K."/>
            <person name="Detter J.C."/>
            <person name="Glavina del Rio T."/>
            <person name="Hammon N."/>
            <person name="Israni S."/>
            <person name="Dalin E."/>
            <person name="Tice H."/>
            <person name="Pitluck S."/>
            <person name="Thompson L.S."/>
            <person name="Brettin T."/>
            <person name="Bruce D."/>
            <person name="Han C."/>
            <person name="Tapia R."/>
            <person name="Gilna P."/>
            <person name="Schmutz J."/>
            <person name="Larimer F."/>
            <person name="Land M."/>
            <person name="Hauser L."/>
            <person name="Kyrpides N."/>
            <person name="Mikhailova N."/>
            <person name="Janssen P.H."/>
            <person name="Kuske C.R."/>
            <person name="Richardson P."/>
        </authorList>
    </citation>
    <scope>NUCLEOTIDE SEQUENCE</scope>
    <source>
        <strain evidence="8">Ellin6076</strain>
    </source>
</reference>
<dbReference type="InterPro" id="IPR011032">
    <property type="entry name" value="GroES-like_sf"/>
</dbReference>
<dbReference type="GO" id="GO:0016616">
    <property type="term" value="F:oxidoreductase activity, acting on the CH-OH group of donors, NAD or NADP as acceptor"/>
    <property type="evidence" value="ECO:0007669"/>
    <property type="project" value="UniProtKB-ARBA"/>
</dbReference>
<dbReference type="Pfam" id="PF08240">
    <property type="entry name" value="ADH_N"/>
    <property type="match status" value="1"/>
</dbReference>
<dbReference type="InterPro" id="IPR036291">
    <property type="entry name" value="NAD(P)-bd_dom_sf"/>
</dbReference>
<dbReference type="PANTHER" id="PTHR43161:SF23">
    <property type="entry name" value="(R,R)-BUTANEDIOL DEHYDROGENASE-RELATED"/>
    <property type="match status" value="1"/>
</dbReference>
<dbReference type="GO" id="GO:0008270">
    <property type="term" value="F:zinc ion binding"/>
    <property type="evidence" value="ECO:0007669"/>
    <property type="project" value="InterPro"/>
</dbReference>
<keyword evidence="3 6" id="KW-0479">Metal-binding</keyword>
<evidence type="ECO:0000256" key="1">
    <source>
        <dbReference type="ARBA" id="ARBA00001947"/>
    </source>
</evidence>
<dbReference type="InterPro" id="IPR020843">
    <property type="entry name" value="ER"/>
</dbReference>
<dbReference type="SUPFAM" id="SSF50129">
    <property type="entry name" value="GroES-like"/>
    <property type="match status" value="1"/>
</dbReference>
<accession>Q01VI1</accession>
<dbReference type="Gene3D" id="3.40.50.720">
    <property type="entry name" value="NAD(P)-binding Rossmann-like Domain"/>
    <property type="match status" value="1"/>
</dbReference>
<dbReference type="STRING" id="234267.Acid_5385"/>
<dbReference type="OrthoDB" id="9777057at2"/>